<sequence>MTEQEKLDQLLEGLSDKYQKLNAKQQQFAVKEIERVRSQMNDILADYADSEGIIKRTRLNALLRELESIEKAVRTNSMDALESIIKESSEALTVGIGTSIAAAGIAFDKVNANVFRYVVNRFGEDGLVLSDRVWQLAGDQREQISKVLRSGIIRGESVNTLIAAVRQVFANETWKIKRLVVTEGNTAYRVASAYSAQQSEVVKAMQVHRGKADRPDHRCTQLELADSYGMGRGIYPATASEIYMMHPNCTGYLTYVLDERWL</sequence>
<dbReference type="Proteomes" id="UP000288024">
    <property type="component" value="Unassembled WGS sequence"/>
</dbReference>
<comment type="caution">
    <text evidence="1">The sequence shown here is derived from an EMBL/GenBank/DDBJ whole genome shotgun (WGS) entry which is preliminary data.</text>
</comment>
<proteinExistence type="predicted"/>
<organism evidence="1 2">
    <name type="scientific">Niallia taxi</name>
    <dbReference type="NCBI Taxonomy" id="2499688"/>
    <lineage>
        <taxon>Bacteria</taxon>
        <taxon>Bacillati</taxon>
        <taxon>Bacillota</taxon>
        <taxon>Bacilli</taxon>
        <taxon>Bacillales</taxon>
        <taxon>Bacillaceae</taxon>
        <taxon>Niallia</taxon>
    </lineage>
</organism>
<dbReference type="RefSeq" id="WP_127741832.1">
    <property type="nucleotide sequence ID" value="NZ_RZTZ01000017.1"/>
</dbReference>
<name>A0A437K4B7_9BACI</name>
<accession>A0A437K4B7</accession>
<evidence type="ECO:0000313" key="1">
    <source>
        <dbReference type="EMBL" id="RVT57402.1"/>
    </source>
</evidence>
<dbReference type="AlphaFoldDB" id="A0A437K4B7"/>
<keyword evidence="2" id="KW-1185">Reference proteome</keyword>
<protein>
    <submittedName>
        <fullName evidence="1">Uncharacterized protein</fullName>
    </submittedName>
</protein>
<evidence type="ECO:0000313" key="2">
    <source>
        <dbReference type="Proteomes" id="UP000288024"/>
    </source>
</evidence>
<gene>
    <name evidence="1" type="ORF">EM808_24565</name>
</gene>
<reference evidence="1 2" key="1">
    <citation type="submission" date="2019-01" db="EMBL/GenBank/DDBJ databases">
        <title>Bacillus sp. M5HDSG1-1, whole genome shotgun sequence.</title>
        <authorList>
            <person name="Tuo L."/>
        </authorList>
    </citation>
    <scope>NUCLEOTIDE SEQUENCE [LARGE SCALE GENOMIC DNA]</scope>
    <source>
        <strain evidence="1 2">M5HDSG1-1</strain>
    </source>
</reference>
<dbReference type="EMBL" id="RZTZ01000017">
    <property type="protein sequence ID" value="RVT57402.1"/>
    <property type="molecule type" value="Genomic_DNA"/>
</dbReference>